<feature type="domain" description="Transporter-associated" evidence="2">
    <location>
        <begin position="135"/>
        <end position="205"/>
    </location>
</feature>
<sequence length="216" mass="24114">MKAHDFKKQLTKFTLNLELILAVCLAVAILIGLFDIVKYLAHIIQTDLTDTYNVFKKFLAFTLLLVVGIELVLMLLSHSTSAMLELVLFAIARKMLIYSETMLDLILGTAAIAGVFAIKKYLMTKKPLSERDGHVISAAQSVHDINFTTGLDIPENKGNTIGGLICHLSEETCTPVEEGSEYEVGNIKIRILKMKDGLIEKVILNENHIREVEERI</sequence>
<evidence type="ECO:0000313" key="4">
    <source>
        <dbReference type="Proteomes" id="UP000198718"/>
    </source>
</evidence>
<feature type="transmembrane region" description="Helical" evidence="1">
    <location>
        <begin position="20"/>
        <end position="37"/>
    </location>
</feature>
<dbReference type="AlphaFoldDB" id="A0A1G8YUJ3"/>
<keyword evidence="1" id="KW-1133">Transmembrane helix</keyword>
<proteinExistence type="predicted"/>
<evidence type="ECO:0000313" key="3">
    <source>
        <dbReference type="EMBL" id="SDK06532.1"/>
    </source>
</evidence>
<evidence type="ECO:0000256" key="1">
    <source>
        <dbReference type="SAM" id="Phobius"/>
    </source>
</evidence>
<feature type="transmembrane region" description="Helical" evidence="1">
    <location>
        <begin position="58"/>
        <end position="76"/>
    </location>
</feature>
<dbReference type="Proteomes" id="UP000198718">
    <property type="component" value="Unassembled WGS sequence"/>
</dbReference>
<dbReference type="EMBL" id="FNFP01000001">
    <property type="protein sequence ID" value="SDK06532.1"/>
    <property type="molecule type" value="Genomic_DNA"/>
</dbReference>
<dbReference type="InterPro" id="IPR016169">
    <property type="entry name" value="FAD-bd_PCMH_sub2"/>
</dbReference>
<dbReference type="SUPFAM" id="SSF56176">
    <property type="entry name" value="FAD-binding/transporter-associated domain-like"/>
    <property type="match status" value="1"/>
</dbReference>
<dbReference type="RefSeq" id="WP_176762028.1">
    <property type="nucleotide sequence ID" value="NZ_FNFP01000001.1"/>
</dbReference>
<reference evidence="3 4" key="1">
    <citation type="submission" date="2016-10" db="EMBL/GenBank/DDBJ databases">
        <authorList>
            <person name="de Groot N.N."/>
        </authorList>
    </citation>
    <scope>NUCLEOTIDE SEQUENCE [LARGE SCALE GENOMIC DNA]</scope>
    <source>
        <strain evidence="3 4">DSM 18346</strain>
    </source>
</reference>
<protein>
    <submittedName>
        <fullName evidence="3">Transporter associated domain-containing protein</fullName>
    </submittedName>
</protein>
<dbReference type="InterPro" id="IPR036318">
    <property type="entry name" value="FAD-bd_PCMH-like_sf"/>
</dbReference>
<keyword evidence="1" id="KW-0472">Membrane</keyword>
<feature type="transmembrane region" description="Helical" evidence="1">
    <location>
        <begin position="96"/>
        <end position="118"/>
    </location>
</feature>
<dbReference type="Pfam" id="PF03471">
    <property type="entry name" value="CorC_HlyC"/>
    <property type="match status" value="1"/>
</dbReference>
<dbReference type="GO" id="GO:0050660">
    <property type="term" value="F:flavin adenine dinucleotide binding"/>
    <property type="evidence" value="ECO:0007669"/>
    <property type="project" value="InterPro"/>
</dbReference>
<keyword evidence="4" id="KW-1185">Reference proteome</keyword>
<gene>
    <name evidence="3" type="ORF">SAMN05660472_00653</name>
</gene>
<dbReference type="STRING" id="393762.SAMN05660472_00653"/>
<keyword evidence="1" id="KW-0812">Transmembrane</keyword>
<dbReference type="Gene3D" id="3.30.465.10">
    <property type="match status" value="1"/>
</dbReference>
<accession>A0A1G8YUJ3</accession>
<name>A0A1G8YUJ3_9FIRM</name>
<organism evidence="3 4">
    <name type="scientific">Natronincola ferrireducens</name>
    <dbReference type="NCBI Taxonomy" id="393762"/>
    <lineage>
        <taxon>Bacteria</taxon>
        <taxon>Bacillati</taxon>
        <taxon>Bacillota</taxon>
        <taxon>Clostridia</taxon>
        <taxon>Peptostreptococcales</taxon>
        <taxon>Natronincolaceae</taxon>
        <taxon>Natronincola</taxon>
    </lineage>
</organism>
<evidence type="ECO:0000259" key="2">
    <source>
        <dbReference type="Pfam" id="PF03471"/>
    </source>
</evidence>
<dbReference type="InterPro" id="IPR005170">
    <property type="entry name" value="Transptr-assoc_dom"/>
</dbReference>